<evidence type="ECO:0000313" key="2">
    <source>
        <dbReference type="Proteomes" id="UP001597459"/>
    </source>
</evidence>
<comment type="caution">
    <text evidence="1">The sequence shown here is derived from an EMBL/GenBank/DDBJ whole genome shotgun (WGS) entry which is preliminary data.</text>
</comment>
<gene>
    <name evidence="1" type="ORF">ACFSTE_17600</name>
</gene>
<dbReference type="Proteomes" id="UP001597459">
    <property type="component" value="Unassembled WGS sequence"/>
</dbReference>
<organism evidence="1 2">
    <name type="scientific">Aquimarina hainanensis</name>
    <dbReference type="NCBI Taxonomy" id="1578017"/>
    <lineage>
        <taxon>Bacteria</taxon>
        <taxon>Pseudomonadati</taxon>
        <taxon>Bacteroidota</taxon>
        <taxon>Flavobacteriia</taxon>
        <taxon>Flavobacteriales</taxon>
        <taxon>Flavobacteriaceae</taxon>
        <taxon>Aquimarina</taxon>
    </lineage>
</organism>
<name>A0ABW5NAK9_9FLAO</name>
<keyword evidence="2" id="KW-1185">Reference proteome</keyword>
<reference evidence="2" key="1">
    <citation type="journal article" date="2019" name="Int. J. Syst. Evol. Microbiol.">
        <title>The Global Catalogue of Microorganisms (GCM) 10K type strain sequencing project: providing services to taxonomists for standard genome sequencing and annotation.</title>
        <authorList>
            <consortium name="The Broad Institute Genomics Platform"/>
            <consortium name="The Broad Institute Genome Sequencing Center for Infectious Disease"/>
            <person name="Wu L."/>
            <person name="Ma J."/>
        </authorList>
    </citation>
    <scope>NUCLEOTIDE SEQUENCE [LARGE SCALE GENOMIC DNA]</scope>
    <source>
        <strain evidence="2">KCTC 42423</strain>
    </source>
</reference>
<proteinExistence type="predicted"/>
<sequence length="367" mass="40989">MKLIFSKILWVLFCIPTLLLANGPTFKNGKYTKEKAIKKEFSVSNDALLVINNSYGNLDITSWDQDKIVIDVVVKVSGNDKEKVLEKLDNISISFESYNKSQVKARTIFKKNTSSWWSKLMTNWKNSQVNMQINYVVKIPATNSVNLTNDYGTITLDTIEGDAKINCDYGQVLLNNLLGDNNTINIDYTHNSVIKYMKNGTINADYSDFDLEKAGTVKLVADYSQSHITTIDDLTYSCDYGSLKIKKGNTINGNGDYLNTKITSVSNSLKINSDYGSLKIYNLEPTINEVAIKTSYVGVDVGFDPTCNFDFSIKTSYGGIKLDEDITLNVKDRSSHSKHYQGFYGTSDTNNNITITSSYGGVSLKKK</sequence>
<dbReference type="RefSeq" id="WP_378254706.1">
    <property type="nucleotide sequence ID" value="NZ_JBHSJV010000001.1"/>
</dbReference>
<evidence type="ECO:0000313" key="1">
    <source>
        <dbReference type="EMBL" id="MFD2592655.1"/>
    </source>
</evidence>
<dbReference type="EMBL" id="JBHULX010000039">
    <property type="protein sequence ID" value="MFD2592655.1"/>
    <property type="molecule type" value="Genomic_DNA"/>
</dbReference>
<evidence type="ECO:0008006" key="3">
    <source>
        <dbReference type="Google" id="ProtNLM"/>
    </source>
</evidence>
<accession>A0ABW5NAK9</accession>
<protein>
    <recommendedName>
        <fullName evidence="3">Adhesin domain-containing protein</fullName>
    </recommendedName>
</protein>